<evidence type="ECO:0000256" key="1">
    <source>
        <dbReference type="SAM" id="SignalP"/>
    </source>
</evidence>
<dbReference type="InterPro" id="IPR010629">
    <property type="entry name" value="Ins_allergen"/>
</dbReference>
<dbReference type="EMBL" id="MK548393">
    <property type="protein sequence ID" value="QEI22869.1"/>
    <property type="molecule type" value="mRNA"/>
</dbReference>
<evidence type="ECO:0000313" key="2">
    <source>
        <dbReference type="EMBL" id="QEI22869.1"/>
    </source>
</evidence>
<reference evidence="2" key="1">
    <citation type="submission" date="2019-02" db="EMBL/GenBank/DDBJ databases">
        <authorList>
            <person name="Melzer M.J."/>
            <person name="Watanabe S."/>
        </authorList>
    </citation>
    <scope>NUCLEOTIDE SEQUENCE</scope>
    <source>
        <tissue evidence="2">Gut</tissue>
    </source>
</reference>
<protein>
    <submittedName>
        <fullName evidence="2">Putative G12-like protein</fullName>
    </submittedName>
</protein>
<accession>A0A5C0C9J8</accession>
<feature type="signal peptide" evidence="1">
    <location>
        <begin position="1"/>
        <end position="16"/>
    </location>
</feature>
<name>A0A5C0C9J8_ORYRH</name>
<dbReference type="AlphaFoldDB" id="A0A5C0C9J8"/>
<organism evidence="2">
    <name type="scientific">Oryctes rhinoceros</name>
    <name type="common">Coconut rhinoceros beetle</name>
    <dbReference type="NCBI Taxonomy" id="72550"/>
    <lineage>
        <taxon>Eukaryota</taxon>
        <taxon>Metazoa</taxon>
        <taxon>Ecdysozoa</taxon>
        <taxon>Arthropoda</taxon>
        <taxon>Hexapoda</taxon>
        <taxon>Insecta</taxon>
        <taxon>Pterygota</taxon>
        <taxon>Neoptera</taxon>
        <taxon>Endopterygota</taxon>
        <taxon>Coleoptera</taxon>
        <taxon>Polyphaga</taxon>
        <taxon>Scarabaeiformia</taxon>
        <taxon>Scarabaeidae</taxon>
        <taxon>Dynastinae</taxon>
        <taxon>Oryctes</taxon>
    </lineage>
</organism>
<dbReference type="Pfam" id="PF06757">
    <property type="entry name" value="Ins_allergen_rp"/>
    <property type="match status" value="1"/>
</dbReference>
<feature type="chain" id="PRO_5023110868" evidence="1">
    <location>
        <begin position="17"/>
        <end position="200"/>
    </location>
</feature>
<proteinExistence type="evidence at transcript level"/>
<dbReference type="PANTHER" id="PTHR21163:SF1">
    <property type="entry name" value="PROTEIN G12"/>
    <property type="match status" value="1"/>
</dbReference>
<keyword evidence="1" id="KW-0732">Signal</keyword>
<sequence length="200" mass="22672">MKFLVVLVALLGASWAAPPTRSLQEDLQQIVAMIPIEEMREVARRYAAEDAEFQSVVAYLQGDEWRGVVDAVREREDWQRFTAYMLENGIDIAAIAEAIRDMIAGVELPSTKGQRSVRDFVDEVLALVDIEAIQELINELLATSPDFQEFHANVSSDEARQMVAEVRAIPEVQYMSQRLRELGIDVDRVLAFFQTLLGWE</sequence>
<dbReference type="PANTHER" id="PTHR21163">
    <property type="entry name" value="PROTEIN G12"/>
    <property type="match status" value="1"/>
</dbReference>